<name>A0ABD5LPL2_AGRRD</name>
<dbReference type="InterPro" id="IPR036812">
    <property type="entry name" value="NAD(P)_OxRdtase_dom_sf"/>
</dbReference>
<organism evidence="2 3">
    <name type="scientific">Agrobacterium radiobacter</name>
    <dbReference type="NCBI Taxonomy" id="362"/>
    <lineage>
        <taxon>Bacteria</taxon>
        <taxon>Pseudomonadati</taxon>
        <taxon>Pseudomonadota</taxon>
        <taxon>Alphaproteobacteria</taxon>
        <taxon>Hyphomicrobiales</taxon>
        <taxon>Rhizobiaceae</taxon>
        <taxon>Rhizobium/Agrobacterium group</taxon>
        <taxon>Agrobacterium</taxon>
        <taxon>Agrobacterium tumefaciens complex</taxon>
    </lineage>
</organism>
<dbReference type="Pfam" id="PF00248">
    <property type="entry name" value="Aldo_ket_red"/>
    <property type="match status" value="1"/>
</dbReference>
<dbReference type="PANTHER" id="PTHR43312:SF1">
    <property type="entry name" value="NADP-DEPENDENT OXIDOREDUCTASE DOMAIN-CONTAINING PROTEIN"/>
    <property type="match status" value="1"/>
</dbReference>
<comment type="caution">
    <text evidence="2">The sequence shown here is derived from an EMBL/GenBank/DDBJ whole genome shotgun (WGS) entry which is preliminary data.</text>
</comment>
<dbReference type="Gene3D" id="3.20.20.100">
    <property type="entry name" value="NADP-dependent oxidoreductase domain"/>
    <property type="match status" value="1"/>
</dbReference>
<dbReference type="InterPro" id="IPR023210">
    <property type="entry name" value="NADP_OxRdtase_dom"/>
</dbReference>
<dbReference type="RefSeq" id="WP_353574741.1">
    <property type="nucleotide sequence ID" value="NZ_JBETME010000021.1"/>
</dbReference>
<proteinExistence type="predicted"/>
<evidence type="ECO:0000313" key="2">
    <source>
        <dbReference type="EMBL" id="MES4993818.1"/>
    </source>
</evidence>
<gene>
    <name evidence="2" type="ORF">ABVB70_26355</name>
</gene>
<protein>
    <submittedName>
        <fullName evidence="2">Aldo/keto reductase</fullName>
    </submittedName>
</protein>
<dbReference type="AlphaFoldDB" id="A0ABD5LPL2"/>
<dbReference type="CDD" id="cd19095">
    <property type="entry name" value="AKR_PA4992-like"/>
    <property type="match status" value="1"/>
</dbReference>
<feature type="domain" description="NADP-dependent oxidoreductase" evidence="1">
    <location>
        <begin position="5"/>
        <end position="206"/>
    </location>
</feature>
<evidence type="ECO:0000313" key="3">
    <source>
        <dbReference type="Proteomes" id="UP001438189"/>
    </source>
</evidence>
<dbReference type="PANTHER" id="PTHR43312">
    <property type="entry name" value="D-THREO-ALDOSE 1-DEHYDROGENASE"/>
    <property type="match status" value="1"/>
</dbReference>
<evidence type="ECO:0000259" key="1">
    <source>
        <dbReference type="Pfam" id="PF00248"/>
    </source>
</evidence>
<dbReference type="InterPro" id="IPR053135">
    <property type="entry name" value="AKR2_Oxidoreductase"/>
</dbReference>
<reference evidence="2 3" key="1">
    <citation type="submission" date="2024-06" db="EMBL/GenBank/DDBJ databases">
        <title>Genome sequencing of Agrobacterium spp. from tobacco in Serbia.</title>
        <authorList>
            <person name="Ilicic R.J."/>
            <person name="Studholme D.J."/>
            <person name="Jelusic A."/>
            <person name="Barac G."/>
            <person name="Bagi F."/>
            <person name="Popovic Milovanovic T."/>
        </authorList>
    </citation>
    <scope>NUCLEOTIDE SEQUENCE [LARGE SCALE GENOMIC DNA]</scope>
    <source>
        <strain evidence="2 3">DA1</strain>
    </source>
</reference>
<dbReference type="Proteomes" id="UP001438189">
    <property type="component" value="Unassembled WGS sequence"/>
</dbReference>
<dbReference type="EMBL" id="JBETME010000021">
    <property type="protein sequence ID" value="MES4993818.1"/>
    <property type="molecule type" value="Genomic_DNA"/>
</dbReference>
<dbReference type="SUPFAM" id="SSF51430">
    <property type="entry name" value="NAD(P)-linked oxidoreductase"/>
    <property type="match status" value="1"/>
</dbReference>
<accession>A0ABD5LPL2</accession>
<sequence length="251" mass="26927">MPSVELGLGLLSIGRQWGVNDVVPPKEEAALSLIEAAYSNGLRLFDTAPAYARSEAILGRALSNNTAVPSSEITIATKMGEHWDANENVARPGHSFDELARSLDNSIELLGRIDLLQLHKANVSNVVSPDVLKAFDRAESMEIKSFGASVNDLETAAVACKSGRYEYLQFPFNIGNRSLEEVFVLLNKHDMKAIVNRPFAMGALVQDGAAQSADELLRFIIGMGFSGAILTGTSSVPHLLGNIAAFRSALA</sequence>